<evidence type="ECO:0000313" key="5">
    <source>
        <dbReference type="EMBL" id="MBA4536173.1"/>
    </source>
</evidence>
<evidence type="ECO:0000313" key="7">
    <source>
        <dbReference type="Proteomes" id="UP000472971"/>
    </source>
</evidence>
<feature type="domain" description="Beta-ketoacyl-[acyl-carrier-protein] synthase III N-terminal" evidence="4">
    <location>
        <begin position="110"/>
        <end position="190"/>
    </location>
</feature>
<dbReference type="PANTHER" id="PTHR34069:SF2">
    <property type="entry name" value="BETA-KETOACYL-[ACYL-CARRIER-PROTEIN] SYNTHASE III"/>
    <property type="match status" value="1"/>
</dbReference>
<dbReference type="InterPro" id="IPR013747">
    <property type="entry name" value="ACP_syn_III_C"/>
</dbReference>
<name>A0A6B3VYD5_9BACI</name>
<dbReference type="InterPro" id="IPR013751">
    <property type="entry name" value="ACP_syn_III_N"/>
</dbReference>
<keyword evidence="2" id="KW-0012">Acyltransferase</keyword>
<dbReference type="GO" id="GO:0006633">
    <property type="term" value="P:fatty acid biosynthetic process"/>
    <property type="evidence" value="ECO:0007669"/>
    <property type="project" value="InterPro"/>
</dbReference>
<dbReference type="GO" id="GO:0004315">
    <property type="term" value="F:3-oxoacyl-[acyl-carrier-protein] synthase activity"/>
    <property type="evidence" value="ECO:0007669"/>
    <property type="project" value="InterPro"/>
</dbReference>
<dbReference type="AlphaFoldDB" id="A0A6B3VYD5"/>
<dbReference type="Gene3D" id="3.40.47.10">
    <property type="match status" value="1"/>
</dbReference>
<reference evidence="5 8" key="2">
    <citation type="submission" date="2020-07" db="EMBL/GenBank/DDBJ databases">
        <authorList>
            <person name="Feng H."/>
        </authorList>
    </citation>
    <scope>NUCLEOTIDE SEQUENCE [LARGE SCALE GENOMIC DNA]</scope>
    <source>
        <strain evidence="8">s-12</strain>
        <strain evidence="5">S-12</strain>
    </source>
</reference>
<proteinExistence type="predicted"/>
<feature type="domain" description="Beta-ketoacyl-[acyl-carrier-protein] synthase III C-terminal" evidence="3">
    <location>
        <begin position="238"/>
        <end position="327"/>
    </location>
</feature>
<evidence type="ECO:0000256" key="2">
    <source>
        <dbReference type="ARBA" id="ARBA00023315"/>
    </source>
</evidence>
<keyword evidence="1" id="KW-0808">Transferase</keyword>
<evidence type="ECO:0000256" key="1">
    <source>
        <dbReference type="ARBA" id="ARBA00022679"/>
    </source>
</evidence>
<keyword evidence="7" id="KW-1185">Reference proteome</keyword>
<dbReference type="Pfam" id="PF08541">
    <property type="entry name" value="ACP_syn_III_C"/>
    <property type="match status" value="1"/>
</dbReference>
<dbReference type="PANTHER" id="PTHR34069">
    <property type="entry name" value="3-OXOACYL-[ACYL-CARRIER-PROTEIN] SYNTHASE 3"/>
    <property type="match status" value="1"/>
</dbReference>
<dbReference type="Proteomes" id="UP000570010">
    <property type="component" value="Unassembled WGS sequence"/>
</dbReference>
<organism evidence="6 7">
    <name type="scientific">Bacillus aquiflavi</name>
    <dbReference type="NCBI Taxonomy" id="2672567"/>
    <lineage>
        <taxon>Bacteria</taxon>
        <taxon>Bacillati</taxon>
        <taxon>Bacillota</taxon>
        <taxon>Bacilli</taxon>
        <taxon>Bacillales</taxon>
        <taxon>Bacillaceae</taxon>
        <taxon>Bacillus</taxon>
    </lineage>
</organism>
<evidence type="ECO:0000313" key="8">
    <source>
        <dbReference type="Proteomes" id="UP000570010"/>
    </source>
</evidence>
<dbReference type="EMBL" id="JACEIO010000004">
    <property type="protein sequence ID" value="MBA4536173.1"/>
    <property type="molecule type" value="Genomic_DNA"/>
</dbReference>
<dbReference type="InterPro" id="IPR016039">
    <property type="entry name" value="Thiolase-like"/>
</dbReference>
<gene>
    <name evidence="6" type="ORF">G4D64_03205</name>
    <name evidence="5" type="ORF">H1Z61_03210</name>
</gene>
<reference evidence="6 7" key="1">
    <citation type="submission" date="2020-02" db="EMBL/GenBank/DDBJ databases">
        <title>Bacillus aquiflavi sp. nov., isolated from yellow water of strong flavor Chinese baijiu in Yibin region of China.</title>
        <authorList>
            <person name="Xie J."/>
        </authorList>
    </citation>
    <scope>NUCLEOTIDE SEQUENCE [LARGE SCALE GENOMIC DNA]</scope>
    <source>
        <strain evidence="6 7">3H-10</strain>
    </source>
</reference>
<dbReference type="EMBL" id="JAAIWN010000004">
    <property type="protein sequence ID" value="NEY80546.1"/>
    <property type="molecule type" value="Genomic_DNA"/>
</dbReference>
<evidence type="ECO:0000259" key="4">
    <source>
        <dbReference type="Pfam" id="PF08545"/>
    </source>
</evidence>
<comment type="caution">
    <text evidence="6">The sequence shown here is derived from an EMBL/GenBank/DDBJ whole genome shotgun (WGS) entry which is preliminary data.</text>
</comment>
<dbReference type="SUPFAM" id="SSF53901">
    <property type="entry name" value="Thiolase-like"/>
    <property type="match status" value="1"/>
</dbReference>
<dbReference type="Proteomes" id="UP000472971">
    <property type="component" value="Unassembled WGS sequence"/>
</dbReference>
<dbReference type="RefSeq" id="WP_163240042.1">
    <property type="nucleotide sequence ID" value="NZ_JAAIWN010000004.1"/>
</dbReference>
<protein>
    <submittedName>
        <fullName evidence="6">Ketoacyl-ACP synthase III</fullName>
    </submittedName>
</protein>
<sequence>MFKIEQISVYHPSTKRDNNYYIEHFSQKGKNVTPVLEKTGRKTRYIIENTEENSLTMAIKAAKKALSAAHIMAKDIDLIIFTSSTPEYLSPTNALMIHKAIEGKEDTLCFDLNGNCIGMFIALEQATRTLQTNPKMKRAMIIGSDFLNLLAYPEHLITYSIFGDAAVAMIIEKDISCLSGMIDVAYETNGDFKEEIVYPAHGMAKSLRQQAEHDYLYWGHFSGRDSLKFAEKSIRAMLNKHGLLLDDIKAFCLSQFTLANIKLIQESLHLQDKQIVYIGDQYGYTGTSSPFLALYTAIEAKQIQRGDYIVFWTLGSGYQTGTLLWRY</sequence>
<dbReference type="GO" id="GO:0044550">
    <property type="term" value="P:secondary metabolite biosynthetic process"/>
    <property type="evidence" value="ECO:0007669"/>
    <property type="project" value="TreeGrafter"/>
</dbReference>
<evidence type="ECO:0000259" key="3">
    <source>
        <dbReference type="Pfam" id="PF08541"/>
    </source>
</evidence>
<dbReference type="Pfam" id="PF08545">
    <property type="entry name" value="ACP_syn_III"/>
    <property type="match status" value="1"/>
</dbReference>
<evidence type="ECO:0000313" key="6">
    <source>
        <dbReference type="EMBL" id="NEY80546.1"/>
    </source>
</evidence>
<accession>A0A6B3VYD5</accession>